<dbReference type="PANTHER" id="PTHR11360:SF284">
    <property type="entry name" value="EG:103B4.3 PROTEIN-RELATED"/>
    <property type="match status" value="1"/>
</dbReference>
<dbReference type="RefSeq" id="WP_005870778.1">
    <property type="nucleotide sequence ID" value="NZ_ACYG01000021.1"/>
</dbReference>
<evidence type="ECO:0000256" key="3">
    <source>
        <dbReference type="ARBA" id="ARBA00023136"/>
    </source>
</evidence>
<dbReference type="GO" id="GO:0022857">
    <property type="term" value="F:transmembrane transporter activity"/>
    <property type="evidence" value="ECO:0007669"/>
    <property type="project" value="InterPro"/>
</dbReference>
<dbReference type="PROSITE" id="PS50850">
    <property type="entry name" value="MFS"/>
    <property type="match status" value="1"/>
</dbReference>
<feature type="transmembrane region" description="Helical" evidence="4">
    <location>
        <begin position="373"/>
        <end position="392"/>
    </location>
</feature>
<feature type="transmembrane region" description="Helical" evidence="4">
    <location>
        <begin position="68"/>
        <end position="91"/>
    </location>
</feature>
<keyword evidence="1 4" id="KW-0812">Transmembrane</keyword>
<dbReference type="SUPFAM" id="SSF103473">
    <property type="entry name" value="MFS general substrate transporter"/>
    <property type="match status" value="1"/>
</dbReference>
<dbReference type="InterPro" id="IPR020846">
    <property type="entry name" value="MFS_dom"/>
</dbReference>
<organism evidence="6 7">
    <name type="scientific">Campylobacter gracilis RM3268</name>
    <dbReference type="NCBI Taxonomy" id="553220"/>
    <lineage>
        <taxon>Bacteria</taxon>
        <taxon>Pseudomonadati</taxon>
        <taxon>Campylobacterota</taxon>
        <taxon>Epsilonproteobacteria</taxon>
        <taxon>Campylobacterales</taxon>
        <taxon>Campylobacteraceae</taxon>
        <taxon>Campylobacter</taxon>
    </lineage>
</organism>
<feature type="domain" description="Major facilitator superfamily (MFS) profile" evidence="5">
    <location>
        <begin position="6"/>
        <end position="397"/>
    </location>
</feature>
<evidence type="ECO:0000313" key="6">
    <source>
        <dbReference type="EMBL" id="EEV17947.1"/>
    </source>
</evidence>
<feature type="transmembrane region" description="Helical" evidence="4">
    <location>
        <begin position="97"/>
        <end position="120"/>
    </location>
</feature>
<sequence>MKSVWIMILCAAAILMITMGIRMSLGLFMQPIMQANSLSIAQVSFAMATTQLVWGFSQPLSGILADKLGAYVVLFWGSVLLAISCTLVPLFSSESSLVLTMGFGLALGLGAGSFPILMSLMAKRLPFSIRSVASGVLNAGGSFGQFLFAPMIGFCIATPALGYGGAFFTLAGLSLLILPLARLLAGGKILFGEQTSLHEEDKRSLGEVLRLALRDKSYILINLSFATCGFHVAFLVTHLPSEVALSGHGAQVASFSLALIGIANIVGSLFVGWCVCKVRCKVILFCIYALRIALIGAYVLSPKDSLTFYIFSVGLGFTWLATVPPTAAAVGKLLGTRYLASLFGFTMLSHQIGGFFGAYIGGLAVRAYGAYDYMWYLDMTLAAIAALLSLPVREAKMKHVKF</sequence>
<feature type="transmembrane region" description="Helical" evidence="4">
    <location>
        <begin position="282"/>
        <end position="300"/>
    </location>
</feature>
<keyword evidence="3 4" id="KW-0472">Membrane</keyword>
<gene>
    <name evidence="6" type="ORF">CAMGR0001_1720</name>
</gene>
<feature type="transmembrane region" description="Helical" evidence="4">
    <location>
        <begin position="219"/>
        <end position="240"/>
    </location>
</feature>
<evidence type="ECO:0000256" key="4">
    <source>
        <dbReference type="SAM" id="Phobius"/>
    </source>
</evidence>
<protein>
    <submittedName>
        <fullName evidence="6">Transporter, major facilitator family protein</fullName>
    </submittedName>
</protein>
<accession>C8PGW4</accession>
<name>C8PGW4_9BACT</name>
<dbReference type="InterPro" id="IPR050327">
    <property type="entry name" value="Proton-linked_MCT"/>
</dbReference>
<reference evidence="6 7" key="1">
    <citation type="submission" date="2009-07" db="EMBL/GenBank/DDBJ databases">
        <authorList>
            <person name="Madupu R."/>
            <person name="Sebastian Y."/>
            <person name="Durkin A.S."/>
            <person name="Torralba M."/>
            <person name="Methe B."/>
            <person name="Sutton G.G."/>
            <person name="Strausberg R.L."/>
            <person name="Nelson K.E."/>
        </authorList>
    </citation>
    <scope>NUCLEOTIDE SEQUENCE [LARGE SCALE GENOMIC DNA]</scope>
    <source>
        <strain evidence="6 7">RM3268</strain>
    </source>
</reference>
<feature type="transmembrane region" description="Helical" evidence="4">
    <location>
        <begin position="338"/>
        <end position="361"/>
    </location>
</feature>
<feature type="transmembrane region" description="Helical" evidence="4">
    <location>
        <begin position="132"/>
        <end position="154"/>
    </location>
</feature>
<dbReference type="AlphaFoldDB" id="C8PGW4"/>
<feature type="transmembrane region" description="Helical" evidence="4">
    <location>
        <begin position="160"/>
        <end position="181"/>
    </location>
</feature>
<dbReference type="Pfam" id="PF07690">
    <property type="entry name" value="MFS_1"/>
    <property type="match status" value="1"/>
</dbReference>
<evidence type="ECO:0000313" key="7">
    <source>
        <dbReference type="Proteomes" id="UP000005709"/>
    </source>
</evidence>
<dbReference type="STRING" id="824.CGRAC_0568"/>
<dbReference type="InterPro" id="IPR011701">
    <property type="entry name" value="MFS"/>
</dbReference>
<dbReference type="EMBL" id="ACYG01000021">
    <property type="protein sequence ID" value="EEV17947.1"/>
    <property type="molecule type" value="Genomic_DNA"/>
</dbReference>
<feature type="transmembrane region" description="Helical" evidence="4">
    <location>
        <begin position="252"/>
        <end position="275"/>
    </location>
</feature>
<evidence type="ECO:0000256" key="2">
    <source>
        <dbReference type="ARBA" id="ARBA00022989"/>
    </source>
</evidence>
<proteinExistence type="predicted"/>
<dbReference type="Proteomes" id="UP000005709">
    <property type="component" value="Unassembled WGS sequence"/>
</dbReference>
<keyword evidence="2 4" id="KW-1133">Transmembrane helix</keyword>
<dbReference type="PANTHER" id="PTHR11360">
    <property type="entry name" value="MONOCARBOXYLATE TRANSPORTER"/>
    <property type="match status" value="1"/>
</dbReference>
<dbReference type="OrthoDB" id="146345at2"/>
<dbReference type="eggNOG" id="COG2814">
    <property type="taxonomic scope" value="Bacteria"/>
</dbReference>
<keyword evidence="7" id="KW-1185">Reference proteome</keyword>
<feature type="transmembrane region" description="Helical" evidence="4">
    <location>
        <begin position="306"/>
        <end position="331"/>
    </location>
</feature>
<dbReference type="Gene3D" id="1.20.1250.20">
    <property type="entry name" value="MFS general substrate transporter like domains"/>
    <property type="match status" value="2"/>
</dbReference>
<dbReference type="InterPro" id="IPR036259">
    <property type="entry name" value="MFS_trans_sf"/>
</dbReference>
<evidence type="ECO:0000259" key="5">
    <source>
        <dbReference type="PROSITE" id="PS50850"/>
    </source>
</evidence>
<comment type="caution">
    <text evidence="6">The sequence shown here is derived from an EMBL/GenBank/DDBJ whole genome shotgun (WGS) entry which is preliminary data.</text>
</comment>
<evidence type="ECO:0000256" key="1">
    <source>
        <dbReference type="ARBA" id="ARBA00022692"/>
    </source>
</evidence>
<dbReference type="CDD" id="cd17355">
    <property type="entry name" value="MFS_YcxA_like"/>
    <property type="match status" value="1"/>
</dbReference>